<dbReference type="CDD" id="cd06257">
    <property type="entry name" value="DnaJ"/>
    <property type="match status" value="1"/>
</dbReference>
<proteinExistence type="predicted"/>
<dbReference type="Pfam" id="PF00226">
    <property type="entry name" value="DnaJ"/>
    <property type="match status" value="1"/>
</dbReference>
<dbReference type="SUPFAM" id="SSF46565">
    <property type="entry name" value="Chaperone J-domain"/>
    <property type="match status" value="1"/>
</dbReference>
<keyword evidence="2" id="KW-0812">Transmembrane</keyword>
<dbReference type="HOGENOM" id="CLU_120989_0_0_12"/>
<feature type="transmembrane region" description="Helical" evidence="2">
    <location>
        <begin position="144"/>
        <end position="161"/>
    </location>
</feature>
<organism evidence="4">
    <name type="scientific">Treponema denticola H-22</name>
    <dbReference type="NCBI Taxonomy" id="999432"/>
    <lineage>
        <taxon>Bacteria</taxon>
        <taxon>Pseudomonadati</taxon>
        <taxon>Spirochaetota</taxon>
        <taxon>Spirochaetia</taxon>
        <taxon>Spirochaetales</taxon>
        <taxon>Treponemataceae</taxon>
        <taxon>Treponema</taxon>
    </lineage>
</organism>
<keyword evidence="2" id="KW-1133">Transmembrane helix</keyword>
<dbReference type="RefSeq" id="WP_002683652.1">
    <property type="nucleotide sequence ID" value="NZ_CM001795.1"/>
</dbReference>
<protein>
    <recommendedName>
        <fullName evidence="3">J domain-containing protein</fullName>
    </recommendedName>
</protein>
<evidence type="ECO:0000256" key="1">
    <source>
        <dbReference type="ARBA" id="ARBA00023186"/>
    </source>
</evidence>
<dbReference type="SMART" id="SM00271">
    <property type="entry name" value="DnaJ"/>
    <property type="match status" value="1"/>
</dbReference>
<name>A0A0E2E6I4_TREDN</name>
<evidence type="ECO:0000259" key="3">
    <source>
        <dbReference type="PROSITE" id="PS50076"/>
    </source>
</evidence>
<comment type="caution">
    <text evidence="4">The sequence shown here is derived from an EMBL/GenBank/DDBJ whole genome shotgun (WGS) entry which is preliminary data.</text>
</comment>
<dbReference type="PANTHER" id="PTHR44145">
    <property type="entry name" value="DNAJ HOMOLOG SUBFAMILY A MEMBER 3, MITOCHONDRIAL"/>
    <property type="match status" value="1"/>
</dbReference>
<dbReference type="InterPro" id="IPR051938">
    <property type="entry name" value="Apopto_cytoskel_mod"/>
</dbReference>
<dbReference type="PRINTS" id="PR00625">
    <property type="entry name" value="JDOMAIN"/>
</dbReference>
<dbReference type="PANTHER" id="PTHR44145:SF3">
    <property type="entry name" value="DNAJ HOMOLOG SUBFAMILY A MEMBER 3, MITOCHONDRIAL"/>
    <property type="match status" value="1"/>
</dbReference>
<dbReference type="AlphaFoldDB" id="A0A0E2E6I4"/>
<keyword evidence="1" id="KW-0143">Chaperone</keyword>
<dbReference type="InterPro" id="IPR001623">
    <property type="entry name" value="DnaJ_domain"/>
</dbReference>
<accession>A0A0E2E6I4</accession>
<dbReference type="PROSITE" id="PS50076">
    <property type="entry name" value="DNAJ_2"/>
    <property type="match status" value="1"/>
</dbReference>
<evidence type="ECO:0000313" key="4">
    <source>
        <dbReference type="EMBL" id="EMB35029.1"/>
    </source>
</evidence>
<dbReference type="Proteomes" id="UP000011705">
    <property type="component" value="Chromosome"/>
</dbReference>
<sequence>MENYYSILNVSNNADEDQIKQAYRALAMKYHPDKNPDSKTAEEKFKRISEAYSVLSDPQKRRDYDLSMSSPFSTSERTYTYGQDTNPFGDDIFSSNWWKNWRNIRSENAKKREKISRSEAFRILIRGIILTIVGLLLFKSIIFLGIFGFLLALSIVTEGVLRIRKGYMAIFD</sequence>
<reference evidence="4" key="1">
    <citation type="submission" date="2012-01" db="EMBL/GenBank/DDBJ databases">
        <title>The Genome Sequence of Treponema denticola H-22.</title>
        <authorList>
            <consortium name="The Broad Institute Genome Sequencing Platform"/>
            <person name="Earl A."/>
            <person name="Ward D."/>
            <person name="Feldgarden M."/>
            <person name="Gevers D."/>
            <person name="Blanton J.M."/>
            <person name="Fenno C.J."/>
            <person name="Baranova O.V."/>
            <person name="Mathney J."/>
            <person name="Dewhirst F.E."/>
            <person name="Izard J."/>
            <person name="Young S.K."/>
            <person name="Zeng Q."/>
            <person name="Gargeya S."/>
            <person name="Fitzgerald M."/>
            <person name="Haas B."/>
            <person name="Abouelleil A."/>
            <person name="Alvarado L."/>
            <person name="Arachchi H.M."/>
            <person name="Berlin A."/>
            <person name="Chapman S.B."/>
            <person name="Gearin G."/>
            <person name="Goldberg J."/>
            <person name="Griggs A."/>
            <person name="Gujja S."/>
            <person name="Hansen M."/>
            <person name="Heiman D."/>
            <person name="Howarth C."/>
            <person name="Larimer J."/>
            <person name="Lui A."/>
            <person name="MacDonald P.J.P."/>
            <person name="McCowen C."/>
            <person name="Montmayeur A."/>
            <person name="Murphy C."/>
            <person name="Neiman D."/>
            <person name="Pearson M."/>
            <person name="Priest M."/>
            <person name="Roberts A."/>
            <person name="Saif S."/>
            <person name="Shea T."/>
            <person name="Sisk P."/>
            <person name="Stolte C."/>
            <person name="Sykes S."/>
            <person name="Wortman J."/>
            <person name="Nusbaum C."/>
            <person name="Birren B."/>
        </authorList>
    </citation>
    <scope>NUCLEOTIDE SEQUENCE [LARGE SCALE GENOMIC DNA]</scope>
    <source>
        <strain evidence="4">H-22</strain>
    </source>
</reference>
<feature type="transmembrane region" description="Helical" evidence="2">
    <location>
        <begin position="120"/>
        <end position="138"/>
    </location>
</feature>
<evidence type="ECO:0000256" key="2">
    <source>
        <dbReference type="SAM" id="Phobius"/>
    </source>
</evidence>
<dbReference type="PROSITE" id="PS00636">
    <property type="entry name" value="DNAJ_1"/>
    <property type="match status" value="1"/>
</dbReference>
<dbReference type="InterPro" id="IPR036869">
    <property type="entry name" value="J_dom_sf"/>
</dbReference>
<dbReference type="Gene3D" id="1.10.287.110">
    <property type="entry name" value="DnaJ domain"/>
    <property type="match status" value="1"/>
</dbReference>
<gene>
    <name evidence="4" type="ORF">HMPREF9726_00795</name>
</gene>
<dbReference type="EMBL" id="AGDV01000006">
    <property type="protein sequence ID" value="EMB35029.1"/>
    <property type="molecule type" value="Genomic_DNA"/>
</dbReference>
<keyword evidence="2" id="KW-0472">Membrane</keyword>
<dbReference type="InterPro" id="IPR018253">
    <property type="entry name" value="DnaJ_domain_CS"/>
</dbReference>
<dbReference type="PATRIC" id="fig|999432.5.peg.824"/>
<feature type="domain" description="J" evidence="3">
    <location>
        <begin position="3"/>
        <end position="68"/>
    </location>
</feature>